<accession>A0A0A9FRA1</accession>
<sequence length="36" mass="4232">MSYLKINNAMVQFFLQQQRTQNCVTGKSDKNRKVLV</sequence>
<dbReference type="EMBL" id="GBRH01184137">
    <property type="protein sequence ID" value="JAE13759.1"/>
    <property type="molecule type" value="Transcribed_RNA"/>
</dbReference>
<protein>
    <submittedName>
        <fullName evidence="1">Uncharacterized protein</fullName>
    </submittedName>
</protein>
<name>A0A0A9FRA1_ARUDO</name>
<evidence type="ECO:0000313" key="1">
    <source>
        <dbReference type="EMBL" id="JAE13759.1"/>
    </source>
</evidence>
<proteinExistence type="predicted"/>
<dbReference type="AlphaFoldDB" id="A0A0A9FRA1"/>
<organism evidence="1">
    <name type="scientific">Arundo donax</name>
    <name type="common">Giant reed</name>
    <name type="synonym">Donax arundinaceus</name>
    <dbReference type="NCBI Taxonomy" id="35708"/>
    <lineage>
        <taxon>Eukaryota</taxon>
        <taxon>Viridiplantae</taxon>
        <taxon>Streptophyta</taxon>
        <taxon>Embryophyta</taxon>
        <taxon>Tracheophyta</taxon>
        <taxon>Spermatophyta</taxon>
        <taxon>Magnoliopsida</taxon>
        <taxon>Liliopsida</taxon>
        <taxon>Poales</taxon>
        <taxon>Poaceae</taxon>
        <taxon>PACMAD clade</taxon>
        <taxon>Arundinoideae</taxon>
        <taxon>Arundineae</taxon>
        <taxon>Arundo</taxon>
    </lineage>
</organism>
<reference evidence="1" key="2">
    <citation type="journal article" date="2015" name="Data Brief">
        <title>Shoot transcriptome of the giant reed, Arundo donax.</title>
        <authorList>
            <person name="Barrero R.A."/>
            <person name="Guerrero F.D."/>
            <person name="Moolhuijzen P."/>
            <person name="Goolsby J.A."/>
            <person name="Tidwell J."/>
            <person name="Bellgard S.E."/>
            <person name="Bellgard M.I."/>
        </authorList>
    </citation>
    <scope>NUCLEOTIDE SEQUENCE</scope>
    <source>
        <tissue evidence="1">Shoot tissue taken approximately 20 cm above the soil surface</tissue>
    </source>
</reference>
<reference evidence="1" key="1">
    <citation type="submission" date="2014-09" db="EMBL/GenBank/DDBJ databases">
        <authorList>
            <person name="Magalhaes I.L.F."/>
            <person name="Oliveira U."/>
            <person name="Santos F.R."/>
            <person name="Vidigal T.H.D.A."/>
            <person name="Brescovit A.D."/>
            <person name="Santos A.J."/>
        </authorList>
    </citation>
    <scope>NUCLEOTIDE SEQUENCE</scope>
    <source>
        <tissue evidence="1">Shoot tissue taken approximately 20 cm above the soil surface</tissue>
    </source>
</reference>